<dbReference type="RefSeq" id="WP_015256769.1">
    <property type="nucleotide sequence ID" value="NC_019898.1"/>
</dbReference>
<protein>
    <submittedName>
        <fullName evidence="2">Phosphoserine phosphatase</fullName>
    </submittedName>
</protein>
<keyword evidence="2" id="KW-0614">Plasmid</keyword>
<dbReference type="Gene3D" id="3.40.50.1000">
    <property type="entry name" value="HAD superfamily/HAD-like"/>
    <property type="match status" value="1"/>
</dbReference>
<keyword evidence="1" id="KW-1133">Transmembrane helix</keyword>
<dbReference type="Proteomes" id="UP000010795">
    <property type="component" value="Plasmid pTHECO01"/>
</dbReference>
<dbReference type="Gene3D" id="1.20.1440.100">
    <property type="entry name" value="SG protein - dephosphorylation function"/>
    <property type="match status" value="1"/>
</dbReference>
<keyword evidence="1" id="KW-0812">Transmembrane</keyword>
<proteinExistence type="predicted"/>
<geneLocation type="plasmid" evidence="2 3">
    <name>pTHECO01</name>
</geneLocation>
<reference evidence="3" key="1">
    <citation type="submission" date="2012-01" db="EMBL/GenBank/DDBJ databases">
        <title>Complete sequence of plasmid of Thermobacillus composti KWC4.</title>
        <authorList>
            <person name="Lucas S."/>
            <person name="Han J."/>
            <person name="Lapidus A."/>
            <person name="Cheng J.-F."/>
            <person name="Goodwin L."/>
            <person name="Pitluck S."/>
            <person name="Peters L."/>
            <person name="Ovchinnikova G."/>
            <person name="Teshima H."/>
            <person name="Detter J.C."/>
            <person name="Han C."/>
            <person name="Tapia R."/>
            <person name="Land M."/>
            <person name="Hauser L."/>
            <person name="Kyrpides N."/>
            <person name="Ivanova N."/>
            <person name="Pagani I."/>
            <person name="Anderson I."/>
            <person name="Woyke T."/>
        </authorList>
    </citation>
    <scope>NUCLEOTIDE SEQUENCE [LARGE SCALE GENOMIC DNA]</scope>
    <source>
        <strain evidence="3">DSM 18247 / JCM 13945 / KWC4</strain>
        <plasmid evidence="3">Plasmid pTHECO01</plasmid>
    </source>
</reference>
<dbReference type="eggNOG" id="COG0560">
    <property type="taxonomic scope" value="Bacteria"/>
</dbReference>
<name>L0EKK1_THECK</name>
<organism evidence="2 3">
    <name type="scientific">Thermobacillus composti (strain DSM 18247 / JCM 13945 / KWC4)</name>
    <dbReference type="NCBI Taxonomy" id="717605"/>
    <lineage>
        <taxon>Bacteria</taxon>
        <taxon>Bacillati</taxon>
        <taxon>Bacillota</taxon>
        <taxon>Bacilli</taxon>
        <taxon>Bacillales</taxon>
        <taxon>Paenibacillaceae</taxon>
        <taxon>Thermobacillus</taxon>
    </lineage>
</organism>
<accession>L0EKK1</accession>
<dbReference type="HOGENOM" id="CLU_1214317_0_0_9"/>
<dbReference type="InterPro" id="IPR023214">
    <property type="entry name" value="HAD_sf"/>
</dbReference>
<keyword evidence="3" id="KW-1185">Reference proteome</keyword>
<dbReference type="OrthoDB" id="2590400at2"/>
<gene>
    <name evidence="2" type="ordered locus">Theco_4056</name>
</gene>
<dbReference type="AlphaFoldDB" id="L0EKK1"/>
<evidence type="ECO:0000313" key="2">
    <source>
        <dbReference type="EMBL" id="AGA60057.1"/>
    </source>
</evidence>
<keyword evidence="1" id="KW-0472">Membrane</keyword>
<dbReference type="Pfam" id="PF12710">
    <property type="entry name" value="HAD"/>
    <property type="match status" value="1"/>
</dbReference>
<feature type="transmembrane region" description="Helical" evidence="1">
    <location>
        <begin position="44"/>
        <end position="63"/>
    </location>
</feature>
<dbReference type="InterPro" id="IPR036412">
    <property type="entry name" value="HAD-like_sf"/>
</dbReference>
<evidence type="ECO:0000313" key="3">
    <source>
        <dbReference type="Proteomes" id="UP000010795"/>
    </source>
</evidence>
<dbReference type="EMBL" id="CP003256">
    <property type="protein sequence ID" value="AGA60057.1"/>
    <property type="molecule type" value="Genomic_DNA"/>
</dbReference>
<dbReference type="KEGG" id="tco:Theco_4056"/>
<dbReference type="SUPFAM" id="SSF56784">
    <property type="entry name" value="HAD-like"/>
    <property type="match status" value="1"/>
</dbReference>
<evidence type="ECO:0000256" key="1">
    <source>
        <dbReference type="SAM" id="Phobius"/>
    </source>
</evidence>
<sequence>MEKRIEQILSTGIEGAIFDVDNTLAKCNIVDFYLFIKKKELSPLLWWFYMFLFAFRVPILIFVDFISRDLFNRWFVNRKFRRFRYEELETYAEQFFEEFLSKRMIASTHDLIFQLKANGIPVVLLSTNFDLIVKQFGKYFDIPYTCLRIMRNDKGIMIDFSSLENFKENEVKKYSKRCIGVGDSKYDIPILNHVEYPFVVANKPRKWFRLLNKTPELLDTSLKRVGES</sequence>